<organism evidence="11 12">
    <name type="scientific">Diplocarpon coronariae</name>
    <dbReference type="NCBI Taxonomy" id="2795749"/>
    <lineage>
        <taxon>Eukaryota</taxon>
        <taxon>Fungi</taxon>
        <taxon>Dikarya</taxon>
        <taxon>Ascomycota</taxon>
        <taxon>Pezizomycotina</taxon>
        <taxon>Leotiomycetes</taxon>
        <taxon>Helotiales</taxon>
        <taxon>Drepanopezizaceae</taxon>
        <taxon>Diplocarpon</taxon>
    </lineage>
</organism>
<keyword evidence="12" id="KW-1185">Reference proteome</keyword>
<dbReference type="PROSITE" id="PS51212">
    <property type="entry name" value="WSC"/>
    <property type="match status" value="1"/>
</dbReference>
<keyword evidence="6" id="KW-0325">Glycoprotein</keyword>
<feature type="region of interest" description="Disordered" evidence="7">
    <location>
        <begin position="120"/>
        <end position="141"/>
    </location>
</feature>
<dbReference type="PANTHER" id="PTHR24269">
    <property type="entry name" value="KREMEN PROTEIN"/>
    <property type="match status" value="1"/>
</dbReference>
<comment type="subcellular location">
    <subcellularLocation>
        <location evidence="1">Membrane</location>
        <topology evidence="1">Single-pass membrane protein</topology>
    </subcellularLocation>
</comment>
<feature type="compositionally biased region" description="Low complexity" evidence="7">
    <location>
        <begin position="127"/>
        <end position="141"/>
    </location>
</feature>
<dbReference type="Proteomes" id="UP000242519">
    <property type="component" value="Unassembled WGS sequence"/>
</dbReference>
<accession>A0A218Z9Y0</accession>
<proteinExistence type="predicted"/>
<feature type="signal peptide" evidence="9">
    <location>
        <begin position="1"/>
        <end position="21"/>
    </location>
</feature>
<keyword evidence="4 8" id="KW-1133">Transmembrane helix</keyword>
<evidence type="ECO:0000256" key="4">
    <source>
        <dbReference type="ARBA" id="ARBA00022989"/>
    </source>
</evidence>
<evidence type="ECO:0000259" key="10">
    <source>
        <dbReference type="PROSITE" id="PS51212"/>
    </source>
</evidence>
<dbReference type="EMBL" id="MZNU01000102">
    <property type="protein sequence ID" value="OWP04562.1"/>
    <property type="molecule type" value="Genomic_DNA"/>
</dbReference>
<feature type="chain" id="PRO_5011990500" description="WSC domain-containing protein" evidence="9">
    <location>
        <begin position="22"/>
        <end position="277"/>
    </location>
</feature>
<dbReference type="InterPro" id="IPR051836">
    <property type="entry name" value="Kremen_rcpt"/>
</dbReference>
<dbReference type="GO" id="GO:0005886">
    <property type="term" value="C:plasma membrane"/>
    <property type="evidence" value="ECO:0007669"/>
    <property type="project" value="TreeGrafter"/>
</dbReference>
<sequence length="277" mass="28856">MKSVISWIAATALLAATNVVALERTYEGCYASDTSFVFNSTIEFNSRGSCGDACYAQQYPVMAMTNSSYCFCSETLPPLITNSTSSKCNVVCPGFGSESCGARGYWSVYLTGLTTDVANADPGPDDTSPTAKSSATPKSTSKAAVVTVGGETVVVTAGSDATSNAYASATPKSSGGGPNKAGIAAGVVAGVLGCAAILGGLFFFMRSRKRREIEEEYKRNAAVNSFISGGKPTSSETNSSFIDTRLDPAVMAQRRQSDGSIADNQDYSRRILKVTNA</sequence>
<dbReference type="InterPro" id="IPR002889">
    <property type="entry name" value="WSC_carb-bd"/>
</dbReference>
<feature type="domain" description="WSC" evidence="10">
    <location>
        <begin position="23"/>
        <end position="112"/>
    </location>
</feature>
<evidence type="ECO:0000256" key="7">
    <source>
        <dbReference type="SAM" id="MobiDB-lite"/>
    </source>
</evidence>
<feature type="transmembrane region" description="Helical" evidence="8">
    <location>
        <begin position="181"/>
        <end position="204"/>
    </location>
</feature>
<evidence type="ECO:0000256" key="9">
    <source>
        <dbReference type="SAM" id="SignalP"/>
    </source>
</evidence>
<dbReference type="AlphaFoldDB" id="A0A218Z9Y0"/>
<comment type="caution">
    <text evidence="11">The sequence shown here is derived from an EMBL/GenBank/DDBJ whole genome shotgun (WGS) entry which is preliminary data.</text>
</comment>
<evidence type="ECO:0000256" key="1">
    <source>
        <dbReference type="ARBA" id="ARBA00004167"/>
    </source>
</evidence>
<dbReference type="PANTHER" id="PTHR24269:SF16">
    <property type="entry name" value="PROTEIN SLG1"/>
    <property type="match status" value="1"/>
</dbReference>
<dbReference type="STRING" id="503106.A0A218Z9Y0"/>
<evidence type="ECO:0000313" key="12">
    <source>
        <dbReference type="Proteomes" id="UP000242519"/>
    </source>
</evidence>
<evidence type="ECO:0000256" key="5">
    <source>
        <dbReference type="ARBA" id="ARBA00023136"/>
    </source>
</evidence>
<name>A0A218Z9Y0_9HELO</name>
<dbReference type="InParanoid" id="A0A218Z9Y0"/>
<dbReference type="SMART" id="SM00321">
    <property type="entry name" value="WSC"/>
    <property type="match status" value="1"/>
</dbReference>
<reference evidence="11 12" key="1">
    <citation type="submission" date="2017-04" db="EMBL/GenBank/DDBJ databases">
        <title>Draft genome sequence of Marssonina coronaria NL1: causal agent of apple blotch.</title>
        <authorList>
            <person name="Cheng Q."/>
        </authorList>
    </citation>
    <scope>NUCLEOTIDE SEQUENCE [LARGE SCALE GENOMIC DNA]</scope>
    <source>
        <strain evidence="11 12">NL1</strain>
    </source>
</reference>
<evidence type="ECO:0000256" key="8">
    <source>
        <dbReference type="SAM" id="Phobius"/>
    </source>
</evidence>
<evidence type="ECO:0000256" key="6">
    <source>
        <dbReference type="ARBA" id="ARBA00023180"/>
    </source>
</evidence>
<dbReference type="CDD" id="cd12087">
    <property type="entry name" value="TM_EGFR-like"/>
    <property type="match status" value="1"/>
</dbReference>
<protein>
    <recommendedName>
        <fullName evidence="10">WSC domain-containing protein</fullName>
    </recommendedName>
</protein>
<evidence type="ECO:0000313" key="11">
    <source>
        <dbReference type="EMBL" id="OWP04562.1"/>
    </source>
</evidence>
<dbReference type="OrthoDB" id="2019572at2759"/>
<gene>
    <name evidence="11" type="ORF">B2J93_1421</name>
</gene>
<keyword evidence="5 8" id="KW-0472">Membrane</keyword>
<evidence type="ECO:0000256" key="3">
    <source>
        <dbReference type="ARBA" id="ARBA00022729"/>
    </source>
</evidence>
<evidence type="ECO:0000256" key="2">
    <source>
        <dbReference type="ARBA" id="ARBA00022692"/>
    </source>
</evidence>
<dbReference type="Pfam" id="PF01822">
    <property type="entry name" value="WSC"/>
    <property type="match status" value="1"/>
</dbReference>
<keyword evidence="2 8" id="KW-0812">Transmembrane</keyword>
<keyword evidence="3 9" id="KW-0732">Signal</keyword>